<evidence type="ECO:0000313" key="1">
    <source>
        <dbReference type="EMBL" id="ERL08677.1"/>
    </source>
</evidence>
<gene>
    <name evidence="1" type="ORF">HMPREF1316_0330</name>
</gene>
<dbReference type="Proteomes" id="UP000016638">
    <property type="component" value="Unassembled WGS sequence"/>
</dbReference>
<protein>
    <submittedName>
        <fullName evidence="1">Uncharacterized protein</fullName>
    </submittedName>
</protein>
<comment type="caution">
    <text evidence="1">The sequence shown here is derived from an EMBL/GenBank/DDBJ whole genome shotgun (WGS) entry which is preliminary data.</text>
</comment>
<proteinExistence type="predicted"/>
<reference evidence="1 2" key="1">
    <citation type="submission" date="2013-08" db="EMBL/GenBank/DDBJ databases">
        <authorList>
            <person name="Durkin A.S."/>
            <person name="Haft D.R."/>
            <person name="McCorrison J."/>
            <person name="Torralba M."/>
            <person name="Gillis M."/>
            <person name="Haft D.H."/>
            <person name="Methe B."/>
            <person name="Sutton G."/>
            <person name="Nelson K.E."/>
        </authorList>
    </citation>
    <scope>NUCLEOTIDE SEQUENCE [LARGE SCALE GENOMIC DNA]</scope>
    <source>
        <strain evidence="1 2">F0195</strain>
    </source>
</reference>
<dbReference type="AlphaFoldDB" id="U2UZZ5"/>
<evidence type="ECO:0000313" key="2">
    <source>
        <dbReference type="Proteomes" id="UP000016638"/>
    </source>
</evidence>
<dbReference type="EMBL" id="AWEZ01000043">
    <property type="protein sequence ID" value="ERL08677.1"/>
    <property type="molecule type" value="Genomic_DNA"/>
</dbReference>
<sequence length="75" mass="7890">MCHERSLPARRASWGQSPTYMRGYRVTGTAPPSSSARPCAAEMWHHADAGCRSVNGLGPSALCAAPGHAPLDEQG</sequence>
<name>U2UZZ5_9ACTN</name>
<keyword evidence="2" id="KW-1185">Reference proteome</keyword>
<accession>U2UZZ5</accession>
<organism evidence="1 2">
    <name type="scientific">Olsenella profusa F0195</name>
    <dbReference type="NCBI Taxonomy" id="1125712"/>
    <lineage>
        <taxon>Bacteria</taxon>
        <taxon>Bacillati</taxon>
        <taxon>Actinomycetota</taxon>
        <taxon>Coriobacteriia</taxon>
        <taxon>Coriobacteriales</taxon>
        <taxon>Atopobiaceae</taxon>
        <taxon>Olsenella</taxon>
    </lineage>
</organism>
<dbReference type="PATRIC" id="fig|1125712.3.peg.962"/>